<name>A0ABW3Z4Q1_9HYPH</name>
<dbReference type="RefSeq" id="WP_378774313.1">
    <property type="nucleotide sequence ID" value="NZ_JBHTMX010000014.1"/>
</dbReference>
<reference evidence="2" key="1">
    <citation type="journal article" date="2019" name="Int. J. Syst. Evol. Microbiol.">
        <title>The Global Catalogue of Microorganisms (GCM) 10K type strain sequencing project: providing services to taxonomists for standard genome sequencing and annotation.</title>
        <authorList>
            <consortium name="The Broad Institute Genomics Platform"/>
            <consortium name="The Broad Institute Genome Sequencing Center for Infectious Disease"/>
            <person name="Wu L."/>
            <person name="Ma J."/>
        </authorList>
    </citation>
    <scope>NUCLEOTIDE SEQUENCE [LARGE SCALE GENOMIC DNA]</scope>
    <source>
        <strain evidence="2">CCUG 61696</strain>
    </source>
</reference>
<dbReference type="EMBL" id="JBHTMX010000014">
    <property type="protein sequence ID" value="MFD1331111.1"/>
    <property type="molecule type" value="Genomic_DNA"/>
</dbReference>
<keyword evidence="2" id="KW-1185">Reference proteome</keyword>
<accession>A0ABW3Z4Q1</accession>
<proteinExistence type="predicted"/>
<comment type="caution">
    <text evidence="1">The sequence shown here is derived from an EMBL/GenBank/DDBJ whole genome shotgun (WGS) entry which is preliminary data.</text>
</comment>
<dbReference type="Proteomes" id="UP001597171">
    <property type="component" value="Unassembled WGS sequence"/>
</dbReference>
<evidence type="ECO:0000313" key="1">
    <source>
        <dbReference type="EMBL" id="MFD1331111.1"/>
    </source>
</evidence>
<sequence>MIENSSTEVIVTNAHVASVVSAFQHDIGGLMPEVVGTDNIGRAARILALMDDLDRHSSYGVQIMLALMHDNMETYVRPWAMLTYDLVDGAELRESKRHIERVKYGLLAQRKAADDWKRHIGVSLDAA</sequence>
<organism evidence="1 2">
    <name type="scientific">Methylopila musalis</name>
    <dbReference type="NCBI Taxonomy" id="1134781"/>
    <lineage>
        <taxon>Bacteria</taxon>
        <taxon>Pseudomonadati</taxon>
        <taxon>Pseudomonadota</taxon>
        <taxon>Alphaproteobacteria</taxon>
        <taxon>Hyphomicrobiales</taxon>
        <taxon>Methylopilaceae</taxon>
        <taxon>Methylopila</taxon>
    </lineage>
</organism>
<gene>
    <name evidence="1" type="ORF">ACFQ4O_03790</name>
</gene>
<evidence type="ECO:0000313" key="2">
    <source>
        <dbReference type="Proteomes" id="UP001597171"/>
    </source>
</evidence>
<protein>
    <submittedName>
        <fullName evidence="1">Uncharacterized protein</fullName>
    </submittedName>
</protein>